<dbReference type="InParanoid" id="A0A7J7CBC0"/>
<proteinExistence type="inferred from homology"/>
<dbReference type="PANTHER" id="PTHR36488:SF8">
    <property type="entry name" value="CASP-LIKE PROTEIN 1U1"/>
    <property type="match status" value="1"/>
</dbReference>
<comment type="similarity">
    <text evidence="2 8">Belongs to the Casparian strip membrane proteins (CASP) family.</text>
</comment>
<dbReference type="FunCoup" id="A0A7J7CBC0">
    <property type="interactions" value="453"/>
</dbReference>
<dbReference type="InterPro" id="IPR006459">
    <property type="entry name" value="CASP/CASPL"/>
</dbReference>
<evidence type="ECO:0000256" key="1">
    <source>
        <dbReference type="ARBA" id="ARBA00004651"/>
    </source>
</evidence>
<dbReference type="Pfam" id="PF04535">
    <property type="entry name" value="CASP_dom"/>
    <property type="match status" value="1"/>
</dbReference>
<comment type="caution">
    <text evidence="8">Lacks conserved residue(s) required for the propagation of feature annotation.</text>
</comment>
<dbReference type="NCBIfam" id="TIGR01569">
    <property type="entry name" value="A_tha_TIGR01569"/>
    <property type="match status" value="1"/>
</dbReference>
<sequence>MPFIQSTQLSVTFLYFFFFFFFIHTNPKTRAERRMDVVKDVKNMVKDESPRRGRSRADFAVRVLGFVVTLVGAVLVGIDKETTTVSVRLVETLPPLHVSVTAKWHYMSAFVYLMVSNAIACSYAAASLAYSSINKNKINAFALIILDLIITSMMFSAVGAAIGVGLIGRSGNSHVKWNKVCYVFGSFCHQMTAAIVMSLLGCFAFLGLVLLSLLKLYKTSSA</sequence>
<feature type="transmembrane region" description="Helical" evidence="8">
    <location>
        <begin position="104"/>
        <end position="126"/>
    </location>
</feature>
<dbReference type="PANTHER" id="PTHR36488">
    <property type="entry name" value="CASP-LIKE PROTEIN 1U1"/>
    <property type="match status" value="1"/>
</dbReference>
<comment type="subcellular location">
    <subcellularLocation>
        <location evidence="1 8">Cell membrane</location>
        <topology evidence="1 8">Multi-pass membrane protein</topology>
    </subcellularLocation>
</comment>
<dbReference type="Proteomes" id="UP000593562">
    <property type="component" value="Unassembled WGS sequence"/>
</dbReference>
<evidence type="ECO:0000256" key="8">
    <source>
        <dbReference type="RuleBase" id="RU361233"/>
    </source>
</evidence>
<dbReference type="AlphaFoldDB" id="A0A7J7CBC0"/>
<evidence type="ECO:0000256" key="4">
    <source>
        <dbReference type="ARBA" id="ARBA00022475"/>
    </source>
</evidence>
<feature type="transmembrane region" description="Helical" evidence="8">
    <location>
        <begin position="59"/>
        <end position="78"/>
    </location>
</feature>
<dbReference type="GO" id="GO:0005886">
    <property type="term" value="C:plasma membrane"/>
    <property type="evidence" value="ECO:0007669"/>
    <property type="project" value="UniProtKB-SubCell"/>
</dbReference>
<dbReference type="EMBL" id="JAAARO010000018">
    <property type="protein sequence ID" value="KAF5731484.1"/>
    <property type="molecule type" value="Genomic_DNA"/>
</dbReference>
<protein>
    <recommendedName>
        <fullName evidence="8">CASP-like protein</fullName>
    </recommendedName>
</protein>
<gene>
    <name evidence="10" type="ORF">HS088_TW18G00162</name>
</gene>
<evidence type="ECO:0000256" key="6">
    <source>
        <dbReference type="ARBA" id="ARBA00022989"/>
    </source>
</evidence>
<evidence type="ECO:0000259" key="9">
    <source>
        <dbReference type="Pfam" id="PF04535"/>
    </source>
</evidence>
<feature type="transmembrane region" description="Helical" evidence="8">
    <location>
        <begin position="6"/>
        <end position="25"/>
    </location>
</feature>
<name>A0A7J7CBC0_TRIWF</name>
<evidence type="ECO:0000256" key="5">
    <source>
        <dbReference type="ARBA" id="ARBA00022692"/>
    </source>
</evidence>
<keyword evidence="11" id="KW-1185">Reference proteome</keyword>
<comment type="caution">
    <text evidence="10">The sequence shown here is derived from an EMBL/GenBank/DDBJ whole genome shotgun (WGS) entry which is preliminary data.</text>
</comment>
<evidence type="ECO:0000256" key="2">
    <source>
        <dbReference type="ARBA" id="ARBA00007651"/>
    </source>
</evidence>
<keyword evidence="7 8" id="KW-0472">Membrane</keyword>
<reference evidence="10 11" key="1">
    <citation type="journal article" date="2020" name="Nat. Commun.">
        <title>Genome of Tripterygium wilfordii and identification of cytochrome P450 involved in triptolide biosynthesis.</title>
        <authorList>
            <person name="Tu L."/>
            <person name="Su P."/>
            <person name="Zhang Z."/>
            <person name="Gao L."/>
            <person name="Wang J."/>
            <person name="Hu T."/>
            <person name="Zhou J."/>
            <person name="Zhang Y."/>
            <person name="Zhao Y."/>
            <person name="Liu Y."/>
            <person name="Song Y."/>
            <person name="Tong Y."/>
            <person name="Lu Y."/>
            <person name="Yang J."/>
            <person name="Xu C."/>
            <person name="Jia M."/>
            <person name="Peters R.J."/>
            <person name="Huang L."/>
            <person name="Gao W."/>
        </authorList>
    </citation>
    <scope>NUCLEOTIDE SEQUENCE [LARGE SCALE GENOMIC DNA]</scope>
    <source>
        <strain evidence="11">cv. XIE 37</strain>
        <tissue evidence="10">Leaf</tissue>
    </source>
</reference>
<keyword evidence="5 8" id="KW-0812">Transmembrane</keyword>
<organism evidence="10 11">
    <name type="scientific">Tripterygium wilfordii</name>
    <name type="common">Thunder God vine</name>
    <dbReference type="NCBI Taxonomy" id="458696"/>
    <lineage>
        <taxon>Eukaryota</taxon>
        <taxon>Viridiplantae</taxon>
        <taxon>Streptophyta</taxon>
        <taxon>Embryophyta</taxon>
        <taxon>Tracheophyta</taxon>
        <taxon>Spermatophyta</taxon>
        <taxon>Magnoliopsida</taxon>
        <taxon>eudicotyledons</taxon>
        <taxon>Gunneridae</taxon>
        <taxon>Pentapetalae</taxon>
        <taxon>rosids</taxon>
        <taxon>fabids</taxon>
        <taxon>Celastrales</taxon>
        <taxon>Celastraceae</taxon>
        <taxon>Tripterygium</taxon>
    </lineage>
</organism>
<dbReference type="InterPro" id="IPR006702">
    <property type="entry name" value="CASP_dom"/>
</dbReference>
<keyword evidence="6 8" id="KW-1133">Transmembrane helix</keyword>
<comment type="subunit">
    <text evidence="3 8">Homodimer and heterodimers.</text>
</comment>
<dbReference type="InterPro" id="IPR044173">
    <property type="entry name" value="CASPL"/>
</dbReference>
<feature type="transmembrane region" description="Helical" evidence="8">
    <location>
        <begin position="193"/>
        <end position="214"/>
    </location>
</feature>
<accession>A0A7J7CBC0</accession>
<evidence type="ECO:0000313" key="10">
    <source>
        <dbReference type="EMBL" id="KAF5731484.1"/>
    </source>
</evidence>
<keyword evidence="4 8" id="KW-1003">Cell membrane</keyword>
<evidence type="ECO:0000313" key="11">
    <source>
        <dbReference type="Proteomes" id="UP000593562"/>
    </source>
</evidence>
<feature type="domain" description="Casparian strip membrane protein" evidence="9">
    <location>
        <begin position="52"/>
        <end position="203"/>
    </location>
</feature>
<evidence type="ECO:0000256" key="7">
    <source>
        <dbReference type="ARBA" id="ARBA00023136"/>
    </source>
</evidence>
<feature type="transmembrane region" description="Helical" evidence="8">
    <location>
        <begin position="138"/>
        <end position="167"/>
    </location>
</feature>
<evidence type="ECO:0000256" key="3">
    <source>
        <dbReference type="ARBA" id="ARBA00011489"/>
    </source>
</evidence>